<dbReference type="Proteomes" id="UP000263040">
    <property type="component" value="Chromosome"/>
</dbReference>
<organism evidence="2 3">
    <name type="scientific">Arcobacter suis CECT 7833</name>
    <dbReference type="NCBI Taxonomy" id="663365"/>
    <lineage>
        <taxon>Bacteria</taxon>
        <taxon>Pseudomonadati</taxon>
        <taxon>Campylobacterota</taxon>
        <taxon>Epsilonproteobacteria</taxon>
        <taxon>Campylobacterales</taxon>
        <taxon>Arcobacteraceae</taxon>
        <taxon>Arcobacter</taxon>
    </lineage>
</organism>
<name>A0AAD0STI5_9BACT</name>
<gene>
    <name evidence="2" type="ORF">ASUIS_2562</name>
</gene>
<dbReference type="AlphaFoldDB" id="A0AAD0STI5"/>
<proteinExistence type="predicted"/>
<protein>
    <recommendedName>
        <fullName evidence="4">Lipoprotein</fullName>
    </recommendedName>
</protein>
<accession>A0AAD0STI5</accession>
<feature type="transmembrane region" description="Helical" evidence="1">
    <location>
        <begin position="7"/>
        <end position="27"/>
    </location>
</feature>
<reference evidence="2 3" key="1">
    <citation type="submission" date="2018-08" db="EMBL/GenBank/DDBJ databases">
        <title>Complete genome of the Arcobacter suis type strain LMG 26152.</title>
        <authorList>
            <person name="Miller W.G."/>
            <person name="Yee E."/>
            <person name="Bono J.L."/>
        </authorList>
    </citation>
    <scope>NUCLEOTIDE SEQUENCE [LARGE SCALE GENOMIC DNA]</scope>
    <source>
        <strain evidence="2 3">CECT 7833</strain>
    </source>
</reference>
<evidence type="ECO:0000313" key="2">
    <source>
        <dbReference type="EMBL" id="AXX90970.1"/>
    </source>
</evidence>
<keyword evidence="1" id="KW-0472">Membrane</keyword>
<dbReference type="KEGG" id="asui:ASUIS_2562"/>
<keyword evidence="1" id="KW-1133">Transmembrane helix</keyword>
<evidence type="ECO:0000256" key="1">
    <source>
        <dbReference type="SAM" id="Phobius"/>
    </source>
</evidence>
<dbReference type="PROSITE" id="PS51257">
    <property type="entry name" value="PROKAR_LIPOPROTEIN"/>
    <property type="match status" value="1"/>
</dbReference>
<keyword evidence="3" id="KW-1185">Reference proteome</keyword>
<evidence type="ECO:0000313" key="3">
    <source>
        <dbReference type="Proteomes" id="UP000263040"/>
    </source>
</evidence>
<dbReference type="RefSeq" id="WP_118887529.1">
    <property type="nucleotide sequence ID" value="NZ_CP032100.1"/>
</dbReference>
<dbReference type="EMBL" id="CP032100">
    <property type="protein sequence ID" value="AXX90970.1"/>
    <property type="molecule type" value="Genomic_DNA"/>
</dbReference>
<sequence length="188" mass="21765">MKNIKRSLSYIVVALLVTFFVGCGSIYNYKVEPTPIKKGEAKYVIEDFKLTLSHGHGRNLENKTFKNENELKDSFVQFINQKLKEKDLLGSTENRYKVRITLNYERRYNYGGNALNKPHFDYDIDILDNNEKLLVSYSIPISTTKYSYAKDIAVNLEIAAFNWDAEDEPIDIEMIAFTIVRELSEIGE</sequence>
<keyword evidence="1" id="KW-0812">Transmembrane</keyword>
<evidence type="ECO:0008006" key="4">
    <source>
        <dbReference type="Google" id="ProtNLM"/>
    </source>
</evidence>